<sequence length="693" mass="79351">MGVFTIKCAAKNTTYHYSTSMLLNAFSRRVFLWLGWLLISTSSLAATSTTYKVATEADDVVTRVLFDSIAHHFNLEIEYVNYPSFNDILVAIETGNADFAANITYTDLRAQRFDFSRPTNIEYTYLYSYGGLRLPELRLVGIPKGTTYGTLLKEHYPYIQQVEYEGHLEALTLLESGRVDGVVDAINQLKPMLLKGLDVQLLNDQLPIQPVSIVTPKGKHSALLGKIEKYAHSAHVQRLLRESIQKYQLDIRKQALRQSVVESGLNVQRVLRVKLENNPQYALYQPDGSVRGISADVVFQACEMLLLKCELVSNGQETWESMFDDLQDKSIDILAPITVSQQRKNLAYFSESYYHPQAILVKREHYKDDVYSNVSELVAERIGVIKDDFFEELLQQMLPNKILFSYASQEEKVQALLNKEVDYIVLNRANFNLLLRESTEMLPIVEDTMIGSFYQYDIAIGFAKNPLVATLAPLFSRAIKMLNTEQIIHTYDYQPNWRATLLAEKKYQRSTQWLFAMAFIVLFMVAFYLHGISHTDNLTKLRNRRALYNRYRRGLSPRLSLVYLDVNTFKSINDQYGHEVGDKVLKQLAQRIEAVWRGRSYRIGGDEFILIGECSAKRLEHVVAQCERFMFVDAERDVSFEVSVAIGIAKNRERTESLNEVMHQADIAMYRAKAESTQSPFQAASKVKGLHIV</sequence>
<evidence type="ECO:0000256" key="1">
    <source>
        <dbReference type="ARBA" id="ARBA00010333"/>
    </source>
</evidence>
<dbReference type="SUPFAM" id="SSF55073">
    <property type="entry name" value="Nucleotide cyclase"/>
    <property type="match status" value="1"/>
</dbReference>
<dbReference type="Pfam" id="PF00497">
    <property type="entry name" value="SBP_bac_3"/>
    <property type="match status" value="2"/>
</dbReference>
<feature type="domain" description="GGDEF" evidence="4">
    <location>
        <begin position="557"/>
        <end position="686"/>
    </location>
</feature>
<keyword evidence="2" id="KW-0732">Signal</keyword>
<reference evidence="5 6" key="1">
    <citation type="submission" date="2007-03" db="EMBL/GenBank/DDBJ databases">
        <authorList>
            <person name="Heidelberg J."/>
        </authorList>
    </citation>
    <scope>NUCLEOTIDE SEQUENCE [LARGE SCALE GENOMIC DNA]</scope>
    <source>
        <strain evidence="6">ATCC 39541 / Classical Ogawa 395 / O395</strain>
    </source>
</reference>
<dbReference type="PANTHER" id="PTHR35936:SF37">
    <property type="entry name" value="AMINO ACID ABC TRANSPORTER SUBSTRATE-BINDING PROTEIN"/>
    <property type="match status" value="1"/>
</dbReference>
<proteinExistence type="inferred from homology"/>
<feature type="transmembrane region" description="Helical" evidence="3">
    <location>
        <begin position="513"/>
        <end position="532"/>
    </location>
</feature>
<dbReference type="AlphaFoldDB" id="A0A0H3AH69"/>
<dbReference type="PANTHER" id="PTHR35936">
    <property type="entry name" value="MEMBRANE-BOUND LYTIC MUREIN TRANSGLYCOSYLASE F"/>
    <property type="match status" value="1"/>
</dbReference>
<keyword evidence="3" id="KW-1133">Transmembrane helix</keyword>
<gene>
    <name evidence="5" type="ordered locus">VC0395_A0585</name>
</gene>
<organism evidence="5 6">
    <name type="scientific">Vibrio cholerae serotype O1 (strain ATCC 39541 / Classical Ogawa 395 / O395)</name>
    <dbReference type="NCBI Taxonomy" id="345073"/>
    <lineage>
        <taxon>Bacteria</taxon>
        <taxon>Pseudomonadati</taxon>
        <taxon>Pseudomonadota</taxon>
        <taxon>Gammaproteobacteria</taxon>
        <taxon>Vibrionales</taxon>
        <taxon>Vibrionaceae</taxon>
        <taxon>Vibrio</taxon>
    </lineage>
</organism>
<dbReference type="KEGG" id="vcr:VC395_1081"/>
<dbReference type="EMBL" id="CP000627">
    <property type="protein sequence ID" value="ABQ19764.1"/>
    <property type="molecule type" value="Genomic_DNA"/>
</dbReference>
<evidence type="ECO:0000259" key="4">
    <source>
        <dbReference type="PROSITE" id="PS50887"/>
    </source>
</evidence>
<dbReference type="InterPro" id="IPR000160">
    <property type="entry name" value="GGDEF_dom"/>
</dbReference>
<name>A0A0H3AH69_VIBC3</name>
<dbReference type="eggNOG" id="COG2199">
    <property type="taxonomic scope" value="Bacteria"/>
</dbReference>
<protein>
    <recommendedName>
        <fullName evidence="4">GGDEF domain-containing protein</fullName>
    </recommendedName>
</protein>
<accession>A0A0H3AH69</accession>
<evidence type="ECO:0000256" key="2">
    <source>
        <dbReference type="ARBA" id="ARBA00022729"/>
    </source>
</evidence>
<keyword evidence="3" id="KW-0472">Membrane</keyword>
<dbReference type="OrthoDB" id="9180959at2"/>
<evidence type="ECO:0000256" key="3">
    <source>
        <dbReference type="SAM" id="Phobius"/>
    </source>
</evidence>
<dbReference type="SUPFAM" id="SSF53850">
    <property type="entry name" value="Periplasmic binding protein-like II"/>
    <property type="match status" value="2"/>
</dbReference>
<dbReference type="Proteomes" id="UP000000249">
    <property type="component" value="Chromosome 1"/>
</dbReference>
<dbReference type="KEGG" id="vco:VC0395_A0585"/>
<dbReference type="Gene3D" id="3.30.70.270">
    <property type="match status" value="1"/>
</dbReference>
<dbReference type="Pfam" id="PF00990">
    <property type="entry name" value="GGDEF"/>
    <property type="match status" value="1"/>
</dbReference>
<comment type="similarity">
    <text evidence="1">Belongs to the bacterial solute-binding protein 3 family.</text>
</comment>
<evidence type="ECO:0000313" key="6">
    <source>
        <dbReference type="Proteomes" id="UP000000249"/>
    </source>
</evidence>
<dbReference type="SMART" id="SM00267">
    <property type="entry name" value="GGDEF"/>
    <property type="match status" value="1"/>
</dbReference>
<dbReference type="InterPro" id="IPR043128">
    <property type="entry name" value="Rev_trsase/Diguanyl_cyclase"/>
</dbReference>
<dbReference type="InterPro" id="IPR001638">
    <property type="entry name" value="Solute-binding_3/MltF_N"/>
</dbReference>
<keyword evidence="3" id="KW-0812">Transmembrane</keyword>
<dbReference type="NCBIfam" id="TIGR00254">
    <property type="entry name" value="GGDEF"/>
    <property type="match status" value="1"/>
</dbReference>
<evidence type="ECO:0000313" key="5">
    <source>
        <dbReference type="EMBL" id="ABQ19764.1"/>
    </source>
</evidence>
<dbReference type="PROSITE" id="PS50887">
    <property type="entry name" value="GGDEF"/>
    <property type="match status" value="1"/>
</dbReference>
<dbReference type="Gene3D" id="3.40.190.10">
    <property type="entry name" value="Periplasmic binding protein-like II"/>
    <property type="match status" value="4"/>
</dbReference>
<dbReference type="InterPro" id="IPR029787">
    <property type="entry name" value="Nucleotide_cyclase"/>
</dbReference>
<dbReference type="PATRIC" id="fig|345073.21.peg.1049"/>
<dbReference type="SMART" id="SM00062">
    <property type="entry name" value="PBPb"/>
    <property type="match status" value="2"/>
</dbReference>
<dbReference type="eggNOG" id="COG0834">
    <property type="taxonomic scope" value="Bacteria"/>
</dbReference>
<dbReference type="CDD" id="cd01949">
    <property type="entry name" value="GGDEF"/>
    <property type="match status" value="1"/>
</dbReference>